<keyword evidence="1" id="KW-1185">Reference proteome</keyword>
<accession>A0A7E4W7J3</accession>
<evidence type="ECO:0000313" key="1">
    <source>
        <dbReference type="Proteomes" id="UP000492821"/>
    </source>
</evidence>
<protein>
    <submittedName>
        <fullName evidence="2">BTB domain-containing protein</fullName>
    </submittedName>
</protein>
<reference evidence="2" key="2">
    <citation type="submission" date="2020-10" db="UniProtKB">
        <authorList>
            <consortium name="WormBaseParasite"/>
        </authorList>
    </citation>
    <scope>IDENTIFICATION</scope>
</reference>
<sequence>MVIRTMNEVKITLRRARQTFHVIYARPRAFFSSVLHLIANNSFYRPLMRIDCPPGYREFLLFKFLGLHDGKFRTAPFLSSPYDNGEITAVKVSLSPPENEAENLRRVLNHRLRRPDLPMLEVMAGTKTTLQVLGQLKVLPLELLVGNISKQEKSNH</sequence>
<reference evidence="1" key="1">
    <citation type="journal article" date="2013" name="Genetics">
        <title>The draft genome and transcriptome of Panagrellus redivivus are shaped by the harsh demands of a free-living lifestyle.</title>
        <authorList>
            <person name="Srinivasan J."/>
            <person name="Dillman A.R."/>
            <person name="Macchietto M.G."/>
            <person name="Heikkinen L."/>
            <person name="Lakso M."/>
            <person name="Fracchia K.M."/>
            <person name="Antoshechkin I."/>
            <person name="Mortazavi A."/>
            <person name="Wong G."/>
            <person name="Sternberg P.W."/>
        </authorList>
    </citation>
    <scope>NUCLEOTIDE SEQUENCE [LARGE SCALE GENOMIC DNA]</scope>
    <source>
        <strain evidence="1">MT8872</strain>
    </source>
</reference>
<organism evidence="1 2">
    <name type="scientific">Panagrellus redivivus</name>
    <name type="common">Microworm</name>
    <dbReference type="NCBI Taxonomy" id="6233"/>
    <lineage>
        <taxon>Eukaryota</taxon>
        <taxon>Metazoa</taxon>
        <taxon>Ecdysozoa</taxon>
        <taxon>Nematoda</taxon>
        <taxon>Chromadorea</taxon>
        <taxon>Rhabditida</taxon>
        <taxon>Tylenchina</taxon>
        <taxon>Panagrolaimomorpha</taxon>
        <taxon>Panagrolaimoidea</taxon>
        <taxon>Panagrolaimidae</taxon>
        <taxon>Panagrellus</taxon>
    </lineage>
</organism>
<name>A0A7E4W7J3_PANRE</name>
<dbReference type="WBParaSite" id="Pan_g7371.t1">
    <property type="protein sequence ID" value="Pan_g7371.t1"/>
    <property type="gene ID" value="Pan_g7371"/>
</dbReference>
<proteinExistence type="predicted"/>
<evidence type="ECO:0000313" key="2">
    <source>
        <dbReference type="WBParaSite" id="Pan_g7371.t1"/>
    </source>
</evidence>
<dbReference type="AlphaFoldDB" id="A0A7E4W7J3"/>
<dbReference type="Proteomes" id="UP000492821">
    <property type="component" value="Unassembled WGS sequence"/>
</dbReference>